<dbReference type="Pfam" id="PF12833">
    <property type="entry name" value="HTH_18"/>
    <property type="match status" value="1"/>
</dbReference>
<dbReference type="CDD" id="cd03136">
    <property type="entry name" value="GATase1_AraC_ArgR_like"/>
    <property type="match status" value="1"/>
</dbReference>
<dbReference type="PROSITE" id="PS01124">
    <property type="entry name" value="HTH_ARAC_FAMILY_2"/>
    <property type="match status" value="1"/>
</dbReference>
<keyword evidence="6" id="KW-1185">Reference proteome</keyword>
<evidence type="ECO:0000256" key="1">
    <source>
        <dbReference type="ARBA" id="ARBA00023015"/>
    </source>
</evidence>
<proteinExistence type="predicted"/>
<accession>A0ABS0ZH20</accession>
<evidence type="ECO:0000313" key="5">
    <source>
        <dbReference type="EMBL" id="MBJ7552351.1"/>
    </source>
</evidence>
<dbReference type="Gene3D" id="1.10.10.60">
    <property type="entry name" value="Homeodomain-like"/>
    <property type="match status" value="1"/>
</dbReference>
<organism evidence="5 6">
    <name type="scientific">Marinomonas ostreistagni</name>
    <dbReference type="NCBI Taxonomy" id="359209"/>
    <lineage>
        <taxon>Bacteria</taxon>
        <taxon>Pseudomonadati</taxon>
        <taxon>Pseudomonadota</taxon>
        <taxon>Gammaproteobacteria</taxon>
        <taxon>Oceanospirillales</taxon>
        <taxon>Oceanospirillaceae</taxon>
        <taxon>Marinomonas</taxon>
    </lineage>
</organism>
<protein>
    <submittedName>
        <fullName evidence="5">Helix-turn-helix domain-containing protein</fullName>
    </submittedName>
</protein>
<sequence length="320" mass="35670">MTTKVAIILLPGFAMTSFSLALDTLNSANYVANDSIFTCAVFSGAKDPEQKVVLSANHVSVLTEKHFSETEEVDLICLCAYKNVSTYEDESLFKLLKKHVNRGGQIASLSSSSFLLAKAGLLKNSTCTITEEHQSIFKELYPSIGLQENLYTVSANIFTCKGGTTALDMMLYIVGSLYGSELMKEVSSFQFQADRIRTLEEINISNAYLYLRLKSPLLGAAIEVMDKNIEEPYSIETLCKRIGCSVRTLEVVFKKHLGMTPNKKYLSIRLEHVYKLVDETRIPLADVANACGFSTHSYMGKCFKDKYGFYPSHLRNSKSL</sequence>
<dbReference type="PANTHER" id="PTHR43130:SF3">
    <property type="entry name" value="HTH-TYPE TRANSCRIPTIONAL REGULATOR RV1931C"/>
    <property type="match status" value="1"/>
</dbReference>
<dbReference type="SUPFAM" id="SSF52317">
    <property type="entry name" value="Class I glutamine amidotransferase-like"/>
    <property type="match status" value="1"/>
</dbReference>
<dbReference type="Pfam" id="PF01965">
    <property type="entry name" value="DJ-1_PfpI"/>
    <property type="match status" value="1"/>
</dbReference>
<evidence type="ECO:0000259" key="4">
    <source>
        <dbReference type="PROSITE" id="PS01124"/>
    </source>
</evidence>
<dbReference type="SUPFAM" id="SSF46689">
    <property type="entry name" value="Homeodomain-like"/>
    <property type="match status" value="2"/>
</dbReference>
<keyword evidence="2" id="KW-0804">Transcription</keyword>
<keyword evidence="3" id="KW-0732">Signal</keyword>
<dbReference type="RefSeq" id="WP_199463927.1">
    <property type="nucleotide sequence ID" value="NZ_JAEMUH010000019.1"/>
</dbReference>
<dbReference type="Proteomes" id="UP000598488">
    <property type="component" value="Unassembled WGS sequence"/>
</dbReference>
<dbReference type="InterPro" id="IPR018060">
    <property type="entry name" value="HTH_AraC"/>
</dbReference>
<dbReference type="InterPro" id="IPR052158">
    <property type="entry name" value="INH-QAR"/>
</dbReference>
<dbReference type="InterPro" id="IPR002818">
    <property type="entry name" value="DJ-1/PfpI"/>
</dbReference>
<comment type="caution">
    <text evidence="5">The sequence shown here is derived from an EMBL/GenBank/DDBJ whole genome shotgun (WGS) entry which is preliminary data.</text>
</comment>
<dbReference type="Gene3D" id="3.40.50.880">
    <property type="match status" value="1"/>
</dbReference>
<feature type="chain" id="PRO_5045676638" evidence="3">
    <location>
        <begin position="22"/>
        <end position="320"/>
    </location>
</feature>
<gene>
    <name evidence="5" type="ORF">JHD44_16830</name>
</gene>
<evidence type="ECO:0000256" key="3">
    <source>
        <dbReference type="SAM" id="SignalP"/>
    </source>
</evidence>
<dbReference type="PANTHER" id="PTHR43130">
    <property type="entry name" value="ARAC-FAMILY TRANSCRIPTIONAL REGULATOR"/>
    <property type="match status" value="1"/>
</dbReference>
<keyword evidence="1" id="KW-0805">Transcription regulation</keyword>
<evidence type="ECO:0000256" key="2">
    <source>
        <dbReference type="ARBA" id="ARBA00023163"/>
    </source>
</evidence>
<name>A0ABS0ZH20_9GAMM</name>
<feature type="signal peptide" evidence="3">
    <location>
        <begin position="1"/>
        <end position="21"/>
    </location>
</feature>
<dbReference type="SMART" id="SM00342">
    <property type="entry name" value="HTH_ARAC"/>
    <property type="match status" value="1"/>
</dbReference>
<evidence type="ECO:0000313" key="6">
    <source>
        <dbReference type="Proteomes" id="UP000598488"/>
    </source>
</evidence>
<feature type="domain" description="HTH araC/xylS-type" evidence="4">
    <location>
        <begin position="219"/>
        <end position="317"/>
    </location>
</feature>
<dbReference type="InterPro" id="IPR029062">
    <property type="entry name" value="Class_I_gatase-like"/>
</dbReference>
<reference evidence="5 6" key="1">
    <citation type="submission" date="2020-12" db="EMBL/GenBank/DDBJ databases">
        <title>Comparative genome analysis of fungal antagonists Marinomonas ostreistagni 398 and M. spartinae 468.</title>
        <authorList>
            <person name="Fields J.L."/>
            <person name="Mavrodi O.V."/>
            <person name="Biber P.D."/>
            <person name="Indest K.J."/>
            <person name="Mavrodi D.V."/>
        </authorList>
    </citation>
    <scope>NUCLEOTIDE SEQUENCE [LARGE SCALE GENOMIC DNA]</scope>
    <source>
        <strain evidence="5 6">USM7</strain>
    </source>
</reference>
<dbReference type="InterPro" id="IPR009057">
    <property type="entry name" value="Homeodomain-like_sf"/>
</dbReference>
<dbReference type="EMBL" id="JAEMUH010000019">
    <property type="protein sequence ID" value="MBJ7552351.1"/>
    <property type="molecule type" value="Genomic_DNA"/>
</dbReference>